<organism evidence="16 17">
    <name type="scientific">Spirosoma endophyticum</name>
    <dbReference type="NCBI Taxonomy" id="662367"/>
    <lineage>
        <taxon>Bacteria</taxon>
        <taxon>Pseudomonadati</taxon>
        <taxon>Bacteroidota</taxon>
        <taxon>Cytophagia</taxon>
        <taxon>Cytophagales</taxon>
        <taxon>Cytophagaceae</taxon>
        <taxon>Spirosoma</taxon>
    </lineage>
</organism>
<feature type="domain" description="TonB-dependent receptor plug" evidence="15">
    <location>
        <begin position="248"/>
        <end position="353"/>
    </location>
</feature>
<evidence type="ECO:0000313" key="16">
    <source>
        <dbReference type="EMBL" id="SFD53339.1"/>
    </source>
</evidence>
<keyword evidence="2 10" id="KW-0813">Transport</keyword>
<evidence type="ECO:0000256" key="10">
    <source>
        <dbReference type="PROSITE-ProRule" id="PRU01360"/>
    </source>
</evidence>
<keyword evidence="3 10" id="KW-1134">Transmembrane beta strand</keyword>
<evidence type="ECO:0000256" key="12">
    <source>
        <dbReference type="SAM" id="MobiDB-lite"/>
    </source>
</evidence>
<evidence type="ECO:0000256" key="7">
    <source>
        <dbReference type="ARBA" id="ARBA00023077"/>
    </source>
</evidence>
<keyword evidence="5 10" id="KW-0812">Transmembrane</keyword>
<dbReference type="GO" id="GO:0009279">
    <property type="term" value="C:cell outer membrane"/>
    <property type="evidence" value="ECO:0007669"/>
    <property type="project" value="UniProtKB-SubCell"/>
</dbReference>
<sequence>MLNSTLSFYETFTIMMRRIHLKKGLFHAMKTSIVQLVIAAIFCGLSFARDTHAQEILNKEISLKMESAEVWKILNRLEKQADIKFVYSANSIRAEQKMSVNVSNGKLSKVLNDLLTPLRISYEVVGDRILLRKKTLETSFIPSINTVSLPVTGSADQTVTGTISDEKGEVLPGVSVVVKGTQRGTTTDAKGQYRITVPNGSTTLIFSFVGYLPQEVLVGNQSMLSVTLKTDSKSLEEVIVVGYGTQKKVNLTGAVDQVTSEVLDNRSLPNLSQGLQGTIPNLNLVMGDGKPTQSPTYNIRGTTSIGQGGSALVLIDGVEGDPSRLNPNDVATVSVLKDAASAAIYGARGAFGVVLITTKSPTKDRTSITYSVNHSIKSPTTVPKYVTNGYLFAKNFNEGWSAWNDYAQTPQNINKTVKFSPAYLTELERRNNDPSLPKTTVDPTTGEYVYYENTDWYSELYKKSTSATEHNLSLSGSSGKADFYVTGRYYTQDGIFKYNSDDYKLLSLRAKGSIQLYPWLKVSNNADFSSMKYHNPLNVGEGGSIWRNISDEGHTVAPMFNPDGTLTYSAAYTVGDFWYGKNGINMDRRVFRNTADFATNFFDDKLRIKGNFTFQTTDNNESRTRVPVPYSRKPGVIEYVGTNYNDLQNLYRQTLYTATNIYAEYEPRFSPNHYVKVLAGYNYEQSNYRRLEVVRNGLIYENAQDLNLALGQSITTSGGSEKWAIVGGFYRLNYSFKDRYLLELNGRYDGSSKFPSDQRYAFFPSVSAGWRVSNEPFWKVSPKAITDLKIRGSYGSLGNGSIASYAFQEQFGISQLNRVENGVKPQKTSQPTVIPDGLTWETSTTSDLGIDLGMLNNRLTFTGDAYIRTTKGMFTTGMTLPAVFGTDVPKGNYADLTTKGWEAVVTWRDKFNISSKPFNYEVRFTMSDYQATIDNYNNPTKRLTTDNSTYYVGQKLGEIWGYETAGYFTSADDIAKSPKQNLFKASNTGQLLPGDIKFRDLNGDGVISYGDNTVGNPGDRRIIGNSTPRYTYGIMLGADYNNFFFSAFFQGVAKQDWWPGSEAGIFWGQYNRPYNKLPEWQLGNIWSENNPDAYLPRYRGYVAQNGAGELAQPQTKYLQNVAYLRMKNIQIGYNLPKSLIRKVGMNSARVFVSGENLLSWSPLYKITRDLDIENIGRSDTVLNPPSSTSPDPNNGSSGNGNNYPILKSFTMGLSATF</sequence>
<keyword evidence="7 11" id="KW-0798">TonB box</keyword>
<evidence type="ECO:0000259" key="15">
    <source>
        <dbReference type="Pfam" id="PF07715"/>
    </source>
</evidence>
<dbReference type="Proteomes" id="UP000198598">
    <property type="component" value="Unassembled WGS sequence"/>
</dbReference>
<feature type="compositionally biased region" description="Low complexity" evidence="12">
    <location>
        <begin position="1183"/>
        <end position="1202"/>
    </location>
</feature>
<dbReference type="InterPro" id="IPR000531">
    <property type="entry name" value="Beta-barrel_TonB"/>
</dbReference>
<keyword evidence="4" id="KW-0406">Ion transport</keyword>
<name>A0A1I1T3Y4_9BACT</name>
<evidence type="ECO:0000256" key="8">
    <source>
        <dbReference type="ARBA" id="ARBA00023136"/>
    </source>
</evidence>
<dbReference type="GO" id="GO:0006826">
    <property type="term" value="P:iron ion transport"/>
    <property type="evidence" value="ECO:0007669"/>
    <property type="project" value="UniProtKB-KW"/>
</dbReference>
<dbReference type="PROSITE" id="PS52016">
    <property type="entry name" value="TONB_DEPENDENT_REC_3"/>
    <property type="match status" value="1"/>
</dbReference>
<dbReference type="InterPro" id="IPR011662">
    <property type="entry name" value="Secretin/TonB_short_N"/>
</dbReference>
<accession>A0A1I1T3Y4</accession>
<keyword evidence="8 10" id="KW-0472">Membrane</keyword>
<dbReference type="Pfam" id="PF00593">
    <property type="entry name" value="TonB_dep_Rec_b-barrel"/>
    <property type="match status" value="1"/>
</dbReference>
<evidence type="ECO:0000259" key="14">
    <source>
        <dbReference type="Pfam" id="PF07660"/>
    </source>
</evidence>
<gene>
    <name evidence="16" type="ORF">SAMN05216167_105337</name>
</gene>
<protein>
    <submittedName>
        <fullName evidence="16">TonB-linked outer membrane protein, SusC/RagA family</fullName>
    </submittedName>
</protein>
<dbReference type="Pfam" id="PF07660">
    <property type="entry name" value="STN"/>
    <property type="match status" value="1"/>
</dbReference>
<dbReference type="InterPro" id="IPR036942">
    <property type="entry name" value="Beta-barrel_TonB_sf"/>
</dbReference>
<dbReference type="STRING" id="662367.SAMN05216167_105337"/>
<dbReference type="NCBIfam" id="TIGR04056">
    <property type="entry name" value="OMP_RagA_SusC"/>
    <property type="match status" value="1"/>
</dbReference>
<feature type="domain" description="TonB-dependent receptor-like beta-barrel" evidence="13">
    <location>
        <begin position="564"/>
        <end position="1157"/>
    </location>
</feature>
<dbReference type="Gene3D" id="2.60.40.1120">
    <property type="entry name" value="Carboxypeptidase-like, regulatory domain"/>
    <property type="match status" value="1"/>
</dbReference>
<feature type="region of interest" description="Disordered" evidence="12">
    <location>
        <begin position="1177"/>
        <end position="1202"/>
    </location>
</feature>
<dbReference type="InterPro" id="IPR008969">
    <property type="entry name" value="CarboxyPept-like_regulatory"/>
</dbReference>
<evidence type="ECO:0000256" key="11">
    <source>
        <dbReference type="RuleBase" id="RU003357"/>
    </source>
</evidence>
<proteinExistence type="inferred from homology"/>
<comment type="subcellular location">
    <subcellularLocation>
        <location evidence="1 10">Cell outer membrane</location>
        <topology evidence="1 10">Multi-pass membrane protein</topology>
    </subcellularLocation>
</comment>
<dbReference type="InterPro" id="IPR023996">
    <property type="entry name" value="TonB-dep_OMP_SusC/RagA"/>
</dbReference>
<keyword evidence="9 10" id="KW-0998">Cell outer membrane</keyword>
<evidence type="ECO:0000256" key="6">
    <source>
        <dbReference type="ARBA" id="ARBA00023004"/>
    </source>
</evidence>
<dbReference type="NCBIfam" id="TIGR04057">
    <property type="entry name" value="SusC_RagA_signa"/>
    <property type="match status" value="1"/>
</dbReference>
<evidence type="ECO:0000256" key="4">
    <source>
        <dbReference type="ARBA" id="ARBA00022496"/>
    </source>
</evidence>
<dbReference type="SUPFAM" id="SSF49464">
    <property type="entry name" value="Carboxypeptidase regulatory domain-like"/>
    <property type="match status" value="1"/>
</dbReference>
<reference evidence="16 17" key="1">
    <citation type="submission" date="2016-10" db="EMBL/GenBank/DDBJ databases">
        <authorList>
            <person name="de Groot N.N."/>
        </authorList>
    </citation>
    <scope>NUCLEOTIDE SEQUENCE [LARGE SCALE GENOMIC DNA]</scope>
    <source>
        <strain evidence="16 17">DSM 26130</strain>
    </source>
</reference>
<dbReference type="Gene3D" id="2.40.170.20">
    <property type="entry name" value="TonB-dependent receptor, beta-barrel domain"/>
    <property type="match status" value="1"/>
</dbReference>
<feature type="domain" description="Secretin/TonB short N-terminal" evidence="14">
    <location>
        <begin position="84"/>
        <end position="134"/>
    </location>
</feature>
<dbReference type="InterPro" id="IPR037066">
    <property type="entry name" value="Plug_dom_sf"/>
</dbReference>
<dbReference type="AlphaFoldDB" id="A0A1I1T3Y4"/>
<dbReference type="EMBL" id="FOLQ01000005">
    <property type="protein sequence ID" value="SFD53339.1"/>
    <property type="molecule type" value="Genomic_DNA"/>
</dbReference>
<evidence type="ECO:0000259" key="13">
    <source>
        <dbReference type="Pfam" id="PF00593"/>
    </source>
</evidence>
<evidence type="ECO:0000256" key="9">
    <source>
        <dbReference type="ARBA" id="ARBA00023237"/>
    </source>
</evidence>
<dbReference type="InterPro" id="IPR039426">
    <property type="entry name" value="TonB-dep_rcpt-like"/>
</dbReference>
<dbReference type="InterPro" id="IPR023997">
    <property type="entry name" value="TonB-dep_OMP_SusC/RagA_CS"/>
</dbReference>
<dbReference type="Pfam" id="PF07715">
    <property type="entry name" value="Plug"/>
    <property type="match status" value="1"/>
</dbReference>
<evidence type="ECO:0000256" key="5">
    <source>
        <dbReference type="ARBA" id="ARBA00022692"/>
    </source>
</evidence>
<dbReference type="InterPro" id="IPR012910">
    <property type="entry name" value="Plug_dom"/>
</dbReference>
<keyword evidence="6" id="KW-0408">Iron</keyword>
<evidence type="ECO:0000256" key="2">
    <source>
        <dbReference type="ARBA" id="ARBA00022448"/>
    </source>
</evidence>
<dbReference type="Pfam" id="PF13715">
    <property type="entry name" value="CarbopepD_reg_2"/>
    <property type="match status" value="1"/>
</dbReference>
<evidence type="ECO:0000313" key="17">
    <source>
        <dbReference type="Proteomes" id="UP000198598"/>
    </source>
</evidence>
<comment type="similarity">
    <text evidence="10 11">Belongs to the TonB-dependent receptor family.</text>
</comment>
<evidence type="ECO:0000256" key="1">
    <source>
        <dbReference type="ARBA" id="ARBA00004571"/>
    </source>
</evidence>
<keyword evidence="17" id="KW-1185">Reference proteome</keyword>
<dbReference type="SUPFAM" id="SSF56935">
    <property type="entry name" value="Porins"/>
    <property type="match status" value="1"/>
</dbReference>
<evidence type="ECO:0000256" key="3">
    <source>
        <dbReference type="ARBA" id="ARBA00022452"/>
    </source>
</evidence>
<keyword evidence="4" id="KW-0410">Iron transport</keyword>
<dbReference type="Gene3D" id="2.170.130.10">
    <property type="entry name" value="TonB-dependent receptor, plug domain"/>
    <property type="match status" value="1"/>
</dbReference>